<proteinExistence type="predicted"/>
<protein>
    <submittedName>
        <fullName evidence="2">Uncharacterized protein</fullName>
    </submittedName>
</protein>
<dbReference type="Proteomes" id="UP000714275">
    <property type="component" value="Unassembled WGS sequence"/>
</dbReference>
<reference evidence="2" key="1">
    <citation type="journal article" date="2020" name="New Phytol.">
        <title>Comparative genomics reveals dynamic genome evolution in host specialist ectomycorrhizal fungi.</title>
        <authorList>
            <person name="Lofgren L.A."/>
            <person name="Nguyen N.H."/>
            <person name="Vilgalys R."/>
            <person name="Ruytinx J."/>
            <person name="Liao H.L."/>
            <person name="Branco S."/>
            <person name="Kuo A."/>
            <person name="LaButti K."/>
            <person name="Lipzen A."/>
            <person name="Andreopoulos W."/>
            <person name="Pangilinan J."/>
            <person name="Riley R."/>
            <person name="Hundley H."/>
            <person name="Na H."/>
            <person name="Barry K."/>
            <person name="Grigoriev I.V."/>
            <person name="Stajich J.E."/>
            <person name="Kennedy P.G."/>
        </authorList>
    </citation>
    <scope>NUCLEOTIDE SEQUENCE</scope>
    <source>
        <strain evidence="2">DOB743</strain>
    </source>
</reference>
<dbReference type="EMBL" id="JABBWD010000026">
    <property type="protein sequence ID" value="KAG1776559.1"/>
    <property type="molecule type" value="Genomic_DNA"/>
</dbReference>
<comment type="caution">
    <text evidence="2">The sequence shown here is derived from an EMBL/GenBank/DDBJ whole genome shotgun (WGS) entry which is preliminary data.</text>
</comment>
<dbReference type="OrthoDB" id="10626889at2759"/>
<evidence type="ECO:0000256" key="1">
    <source>
        <dbReference type="SAM" id="MobiDB-lite"/>
    </source>
</evidence>
<keyword evidence="3" id="KW-1185">Reference proteome</keyword>
<gene>
    <name evidence="2" type="ORF">EV702DRAFT_1046153</name>
</gene>
<feature type="region of interest" description="Disordered" evidence="1">
    <location>
        <begin position="1"/>
        <end position="39"/>
    </location>
</feature>
<evidence type="ECO:0000313" key="2">
    <source>
        <dbReference type="EMBL" id="KAG1776559.1"/>
    </source>
</evidence>
<organism evidence="2 3">
    <name type="scientific">Suillus placidus</name>
    <dbReference type="NCBI Taxonomy" id="48579"/>
    <lineage>
        <taxon>Eukaryota</taxon>
        <taxon>Fungi</taxon>
        <taxon>Dikarya</taxon>
        <taxon>Basidiomycota</taxon>
        <taxon>Agaricomycotina</taxon>
        <taxon>Agaricomycetes</taxon>
        <taxon>Agaricomycetidae</taxon>
        <taxon>Boletales</taxon>
        <taxon>Suillineae</taxon>
        <taxon>Suillaceae</taxon>
        <taxon>Suillus</taxon>
    </lineage>
</organism>
<name>A0A9P6ZTP0_9AGAM</name>
<feature type="compositionally biased region" description="Acidic residues" evidence="1">
    <location>
        <begin position="24"/>
        <end position="33"/>
    </location>
</feature>
<accession>A0A9P6ZTP0</accession>
<evidence type="ECO:0000313" key="3">
    <source>
        <dbReference type="Proteomes" id="UP000714275"/>
    </source>
</evidence>
<dbReference type="AlphaFoldDB" id="A0A9P6ZTP0"/>
<sequence length="179" mass="19415">MDSGSVSELEDDLGGSYAARIDERDSESEDETNGDNTPPITLSLLARAKQVHLRQAAERAAITNCPLEKHLSVKARPAPVFEEKPTITHVFLFRGHIVSVSPTLCIISTALAFAPACTFFTKATHDTSPQALPSCATSSTNSKAKKFHSLLKSVTLSLLARAKQAHLWQAIMLNCLSER</sequence>